<dbReference type="Proteomes" id="UP000192761">
    <property type="component" value="Unassembled WGS sequence"/>
</dbReference>
<dbReference type="EMBL" id="FWXD01000028">
    <property type="protein sequence ID" value="SMC29054.1"/>
    <property type="molecule type" value="Genomic_DNA"/>
</dbReference>
<dbReference type="PRINTS" id="PR00394">
    <property type="entry name" value="RHSPROTEIN"/>
</dbReference>
<accession>A0A1W1XYW0</accession>
<evidence type="ECO:0000259" key="1">
    <source>
        <dbReference type="Pfam" id="PF14411"/>
    </source>
</evidence>
<name>A0A1W1XYW0_9NEIS</name>
<feature type="domain" description="LHH" evidence="1">
    <location>
        <begin position="111"/>
        <end position="193"/>
    </location>
</feature>
<dbReference type="PANTHER" id="PTHR32305:SF15">
    <property type="entry name" value="PROTEIN RHSA-RELATED"/>
    <property type="match status" value="1"/>
</dbReference>
<dbReference type="RefSeq" id="WP_084092518.1">
    <property type="nucleotide sequence ID" value="NZ_FWXD01000028.1"/>
</dbReference>
<gene>
    <name evidence="2" type="ORF">SAMN02745857_03575</name>
</gene>
<keyword evidence="3" id="KW-1185">Reference proteome</keyword>
<dbReference type="Pfam" id="PF14411">
    <property type="entry name" value="LHH"/>
    <property type="match status" value="1"/>
</dbReference>
<dbReference type="AlphaFoldDB" id="A0A1W1XYW0"/>
<dbReference type="STRING" id="1121001.SAMN02745857_03575"/>
<evidence type="ECO:0000313" key="2">
    <source>
        <dbReference type="EMBL" id="SMC29054.1"/>
    </source>
</evidence>
<evidence type="ECO:0000313" key="3">
    <source>
        <dbReference type="Proteomes" id="UP000192761"/>
    </source>
</evidence>
<reference evidence="2 3" key="1">
    <citation type="submission" date="2017-04" db="EMBL/GenBank/DDBJ databases">
        <authorList>
            <person name="Afonso C.L."/>
            <person name="Miller P.J."/>
            <person name="Scott M.A."/>
            <person name="Spackman E."/>
            <person name="Goraichik I."/>
            <person name="Dimitrov K.M."/>
            <person name="Suarez D.L."/>
            <person name="Swayne D.E."/>
        </authorList>
    </citation>
    <scope>NUCLEOTIDE SEQUENCE [LARGE SCALE GENOMIC DNA]</scope>
    <source>
        <strain evidence="2 3">DSM 23236</strain>
    </source>
</reference>
<sequence>MISDAAKKAGIHNPFRFQGQYYDHETGLHYNRHRYYDPVIGRFVSKDPIGLAGGLNIYQYAPNAVQWIDPLGLKGFFKRCSFNAPSGKKHNVYQQEIDWDLPVNTRDGVKTNLELASEGKSPFVVKNGKYSQLNLHHSKQDANGSLFELSADTHQKFYGTNALHPHLPNAHPNNPVNRDEFNGDREAYWKERASAQKGKSSCGCP</sequence>
<dbReference type="PANTHER" id="PTHR32305">
    <property type="match status" value="1"/>
</dbReference>
<dbReference type="NCBIfam" id="TIGR03696">
    <property type="entry name" value="Rhs_assc_core"/>
    <property type="match status" value="1"/>
</dbReference>
<dbReference type="Gene3D" id="2.180.10.10">
    <property type="entry name" value="RHS repeat-associated core"/>
    <property type="match status" value="1"/>
</dbReference>
<dbReference type="InterPro" id="IPR050708">
    <property type="entry name" value="T6SS_VgrG/RHS"/>
</dbReference>
<dbReference type="InterPro" id="IPR022385">
    <property type="entry name" value="Rhs_assc_core"/>
</dbReference>
<organism evidence="2 3">
    <name type="scientific">Andreprevotia lacus DSM 23236</name>
    <dbReference type="NCBI Taxonomy" id="1121001"/>
    <lineage>
        <taxon>Bacteria</taxon>
        <taxon>Pseudomonadati</taxon>
        <taxon>Pseudomonadota</taxon>
        <taxon>Betaproteobacteria</taxon>
        <taxon>Neisseriales</taxon>
        <taxon>Chitinibacteraceae</taxon>
        <taxon>Andreprevotia</taxon>
    </lineage>
</organism>
<protein>
    <submittedName>
        <fullName evidence="2">RHS repeat-associated core domain-containing protein</fullName>
    </submittedName>
</protein>
<proteinExistence type="predicted"/>
<dbReference type="InterPro" id="IPR026834">
    <property type="entry name" value="LHH"/>
</dbReference>